<accession>A0A4R0JYU9</accession>
<sequence length="307" mass="33081">MDVLSQLVSATRMGRPRSFVVECHPPWARRYSAVPGAGLHLILEGSVYLVSPGGAITSLAVGDVLLLPAGSDHVLADDPAREVRQLVDDSSGQYDDGVVVIGPDGPRSAGPRSVMLCGVYFFDQGRRHPLLGRLPDVLHLPARLGREGDLGATVSLLAGELAARRPGSDAAVSSLLDLLFIQVLRTWHAEHPDVAWSTALADVFVGKALSTIHDQPDRSWTVADLADLVGLSRAAFAKRFKHLVGQSPVTYLTWWRLTVAGQLLRSTDLLLAQIADRVGYATEYAFAAAFKREYGITPGAYRRNSGL</sequence>
<dbReference type="InterPro" id="IPR018060">
    <property type="entry name" value="HTH_AraC"/>
</dbReference>
<keyword evidence="1" id="KW-0805">Transcription regulation</keyword>
<dbReference type="Pfam" id="PF12833">
    <property type="entry name" value="HTH_18"/>
    <property type="match status" value="1"/>
</dbReference>
<dbReference type="PRINTS" id="PR00032">
    <property type="entry name" value="HTHARAC"/>
</dbReference>
<dbReference type="RefSeq" id="WP_131511494.1">
    <property type="nucleotide sequence ID" value="NZ_SJKD01000001.1"/>
</dbReference>
<keyword evidence="2" id="KW-0238">DNA-binding</keyword>
<evidence type="ECO:0000259" key="4">
    <source>
        <dbReference type="PROSITE" id="PS01124"/>
    </source>
</evidence>
<dbReference type="InterPro" id="IPR020449">
    <property type="entry name" value="Tscrpt_reg_AraC-type_HTH"/>
</dbReference>
<dbReference type="PANTHER" id="PTHR46796:SF13">
    <property type="entry name" value="HTH-TYPE TRANSCRIPTIONAL ACTIVATOR RHAS"/>
    <property type="match status" value="1"/>
</dbReference>
<dbReference type="AlphaFoldDB" id="A0A4R0JYU9"/>
<dbReference type="InterPro" id="IPR050204">
    <property type="entry name" value="AraC_XylS_family_regulators"/>
</dbReference>
<dbReference type="EMBL" id="SJKD01000001">
    <property type="protein sequence ID" value="TCC52761.1"/>
    <property type="molecule type" value="Genomic_DNA"/>
</dbReference>
<reference evidence="5 6" key="1">
    <citation type="submission" date="2019-02" db="EMBL/GenBank/DDBJ databases">
        <title>Kribbella capetownensis sp. nov. and Kribbella speibonae sp. nov., isolated from soil.</title>
        <authorList>
            <person name="Curtis S.M."/>
            <person name="Norton I."/>
            <person name="Everest G.J."/>
            <person name="Meyers P.R."/>
        </authorList>
    </citation>
    <scope>NUCLEOTIDE SEQUENCE [LARGE SCALE GENOMIC DNA]</scope>
    <source>
        <strain evidence="5 6">YM53</strain>
    </source>
</reference>
<proteinExistence type="predicted"/>
<dbReference type="SMART" id="SM00342">
    <property type="entry name" value="HTH_ARAC"/>
    <property type="match status" value="1"/>
</dbReference>
<dbReference type="PANTHER" id="PTHR46796">
    <property type="entry name" value="HTH-TYPE TRANSCRIPTIONAL ACTIVATOR RHAS-RELATED"/>
    <property type="match status" value="1"/>
</dbReference>
<keyword evidence="6" id="KW-1185">Reference proteome</keyword>
<dbReference type="InterPro" id="IPR009057">
    <property type="entry name" value="Homeodomain-like_sf"/>
</dbReference>
<evidence type="ECO:0000313" key="6">
    <source>
        <dbReference type="Proteomes" id="UP000293342"/>
    </source>
</evidence>
<keyword evidence="3" id="KW-0804">Transcription</keyword>
<evidence type="ECO:0000256" key="1">
    <source>
        <dbReference type="ARBA" id="ARBA00023015"/>
    </source>
</evidence>
<dbReference type="Gene3D" id="1.10.10.60">
    <property type="entry name" value="Homeodomain-like"/>
    <property type="match status" value="2"/>
</dbReference>
<comment type="caution">
    <text evidence="5">The sequence shown here is derived from an EMBL/GenBank/DDBJ whole genome shotgun (WGS) entry which is preliminary data.</text>
</comment>
<dbReference type="Pfam" id="PF12852">
    <property type="entry name" value="Cupin_6"/>
    <property type="match status" value="1"/>
</dbReference>
<dbReference type="PROSITE" id="PS01124">
    <property type="entry name" value="HTH_ARAC_FAMILY_2"/>
    <property type="match status" value="1"/>
</dbReference>
<feature type="domain" description="HTH araC/xylS-type" evidence="4">
    <location>
        <begin position="206"/>
        <end position="304"/>
    </location>
</feature>
<dbReference type="Proteomes" id="UP000293342">
    <property type="component" value="Unassembled WGS sequence"/>
</dbReference>
<dbReference type="OrthoDB" id="241790at2"/>
<dbReference type="InterPro" id="IPR032783">
    <property type="entry name" value="AraC_lig"/>
</dbReference>
<evidence type="ECO:0000313" key="5">
    <source>
        <dbReference type="EMBL" id="TCC52761.1"/>
    </source>
</evidence>
<dbReference type="GO" id="GO:0043565">
    <property type="term" value="F:sequence-specific DNA binding"/>
    <property type="evidence" value="ECO:0007669"/>
    <property type="project" value="InterPro"/>
</dbReference>
<dbReference type="GO" id="GO:0003700">
    <property type="term" value="F:DNA-binding transcription factor activity"/>
    <property type="evidence" value="ECO:0007669"/>
    <property type="project" value="InterPro"/>
</dbReference>
<evidence type="ECO:0000256" key="2">
    <source>
        <dbReference type="ARBA" id="ARBA00023125"/>
    </source>
</evidence>
<name>A0A4R0JYU9_9ACTN</name>
<dbReference type="SUPFAM" id="SSF46689">
    <property type="entry name" value="Homeodomain-like"/>
    <property type="match status" value="2"/>
</dbReference>
<organism evidence="5 6">
    <name type="scientific">Kribbella capetownensis</name>
    <dbReference type="NCBI Taxonomy" id="1572659"/>
    <lineage>
        <taxon>Bacteria</taxon>
        <taxon>Bacillati</taxon>
        <taxon>Actinomycetota</taxon>
        <taxon>Actinomycetes</taxon>
        <taxon>Propionibacteriales</taxon>
        <taxon>Kribbellaceae</taxon>
        <taxon>Kribbella</taxon>
    </lineage>
</organism>
<gene>
    <name evidence="5" type="ORF">E0H75_03140</name>
</gene>
<protein>
    <submittedName>
        <fullName evidence="5">AraC family transcriptional regulator</fullName>
    </submittedName>
</protein>
<evidence type="ECO:0000256" key="3">
    <source>
        <dbReference type="ARBA" id="ARBA00023163"/>
    </source>
</evidence>